<keyword evidence="1" id="KW-0732">Signal</keyword>
<dbReference type="GeneID" id="106745679"/>
<evidence type="ECO:0000256" key="1">
    <source>
        <dbReference type="SAM" id="SignalP"/>
    </source>
</evidence>
<proteinExistence type="predicted"/>
<accession>A0A6P3XET0</accession>
<dbReference type="AlphaFoldDB" id="A0A6P3XET0"/>
<evidence type="ECO:0000313" key="2">
    <source>
        <dbReference type="Proteomes" id="UP000515204"/>
    </source>
</evidence>
<gene>
    <name evidence="3" type="primary">LOC106745679</name>
</gene>
<organism evidence="2 3">
    <name type="scientific">Dinoponera quadriceps</name>
    <name type="common">South American ant</name>
    <dbReference type="NCBI Taxonomy" id="609295"/>
    <lineage>
        <taxon>Eukaryota</taxon>
        <taxon>Metazoa</taxon>
        <taxon>Ecdysozoa</taxon>
        <taxon>Arthropoda</taxon>
        <taxon>Hexapoda</taxon>
        <taxon>Insecta</taxon>
        <taxon>Pterygota</taxon>
        <taxon>Neoptera</taxon>
        <taxon>Endopterygota</taxon>
        <taxon>Hymenoptera</taxon>
        <taxon>Apocrita</taxon>
        <taxon>Aculeata</taxon>
        <taxon>Formicoidea</taxon>
        <taxon>Formicidae</taxon>
        <taxon>Ponerinae</taxon>
        <taxon>Ponerini</taxon>
        <taxon>Dinoponera</taxon>
    </lineage>
</organism>
<dbReference type="Proteomes" id="UP000515204">
    <property type="component" value="Unplaced"/>
</dbReference>
<evidence type="ECO:0000313" key="3">
    <source>
        <dbReference type="RefSeq" id="XP_014476981.1"/>
    </source>
</evidence>
<dbReference type="OrthoDB" id="5797993at2759"/>
<dbReference type="PANTHER" id="PTHR37962:SF2">
    <property type="entry name" value="MALE STERILE (3) 76CA"/>
    <property type="match status" value="1"/>
</dbReference>
<dbReference type="KEGG" id="dqu:106745679"/>
<sequence>MSSIIIPLIIAAVLAVQLFSYDDGLRRSLKELSRSLGVKNVLIARIWKCIFATTKLTSDAHKLKDTLAIMALPPLFSCHFPTYVKDCSNNEVDVFWYHPEFTQSRYPPGQEISNACTLICLLVAVRISREHLLIYDVEKCPRLNVIVAEAMIEGNETHAWLIEKKLISNPYLSTEEALKYGGKSLDTLKEWKFKIFLEEIGTSLCKNINAFLHEWYKAPESHILFMLLITCGRTILLIFQDTYKVTLFDSHSHSTVNNANRGLAIAQAPIDKLESLCDWYTQDVLKNCYNIQANKYELAFLYSCGHSCECHSCYKV</sequence>
<name>A0A6P3XET0_DINQU</name>
<feature type="chain" id="PRO_5028409572" evidence="1">
    <location>
        <begin position="16"/>
        <end position="316"/>
    </location>
</feature>
<feature type="signal peptide" evidence="1">
    <location>
        <begin position="1"/>
        <end position="15"/>
    </location>
</feature>
<dbReference type="RefSeq" id="XP_014476981.1">
    <property type="nucleotide sequence ID" value="XM_014621495.1"/>
</dbReference>
<dbReference type="PANTHER" id="PTHR37962">
    <property type="entry name" value="MALE STERILE (3) 76CA"/>
    <property type="match status" value="1"/>
</dbReference>
<reference evidence="3" key="1">
    <citation type="submission" date="2025-08" db="UniProtKB">
        <authorList>
            <consortium name="RefSeq"/>
        </authorList>
    </citation>
    <scope>IDENTIFICATION</scope>
</reference>
<protein>
    <submittedName>
        <fullName evidence="3">Uncharacterized protein LOC106745679</fullName>
    </submittedName>
</protein>
<keyword evidence="2" id="KW-1185">Reference proteome</keyword>